<reference evidence="1 2" key="1">
    <citation type="submission" date="2024-04" db="EMBL/GenBank/DDBJ databases">
        <authorList>
            <consortium name="Genoscope - CEA"/>
            <person name="William W."/>
        </authorList>
    </citation>
    <scope>NUCLEOTIDE SEQUENCE [LARGE SCALE GENOMIC DNA]</scope>
</reference>
<name>A0AAV2IPM3_LYMST</name>
<dbReference type="EMBL" id="CAXITT010001057">
    <property type="protein sequence ID" value="CAL1547747.1"/>
    <property type="molecule type" value="Genomic_DNA"/>
</dbReference>
<accession>A0AAV2IPM3</accession>
<evidence type="ECO:0000313" key="1">
    <source>
        <dbReference type="EMBL" id="CAL1547747.1"/>
    </source>
</evidence>
<gene>
    <name evidence="1" type="ORF">GSLYS_00021064001</name>
</gene>
<sequence>MLQSNLSMLKSFESSLKAVEVYLINVANSSSTDQKIINDLNTLNSTISQANQLVSAAQEKSTSVRNLNQNNTSTLLAMETRIVNLISLAARTLTTAQNLATSSTDMRSTVNNENGKLAQLAGFKIDYTSIASRTSQARLAASSTQQLVTFESSTFNGSNVNALATVPVVENLTNQTRTMGTLSADWRSRSNTAQQRAAVIQNQGISLLQDANNTLEILNNFEARSQNVKQQLLTLQQQLAPALNLSQQLIKQSGNLTETLTLLQQTASAAKETADLALNIITQKQKTMQTISNAAMTLRSRLGNVRDLSGERYTTLNNTRTAIIDPGSLLCLASDSFSGFQYQLSNTEEKVSTTLIQVANVTQRANEMLGQLRSLNKIDSLAAELLLRNVLKAQSNLNIDTLRTTVADLQNRKNIRQAEINRLIALKDALRVKIANMKSLQSQINRS</sequence>
<proteinExistence type="predicted"/>
<dbReference type="AlphaFoldDB" id="A0AAV2IPM3"/>
<keyword evidence="2" id="KW-1185">Reference proteome</keyword>
<protein>
    <submittedName>
        <fullName evidence="1">Uncharacterized protein</fullName>
    </submittedName>
</protein>
<organism evidence="1 2">
    <name type="scientific">Lymnaea stagnalis</name>
    <name type="common">Great pond snail</name>
    <name type="synonym">Helix stagnalis</name>
    <dbReference type="NCBI Taxonomy" id="6523"/>
    <lineage>
        <taxon>Eukaryota</taxon>
        <taxon>Metazoa</taxon>
        <taxon>Spiralia</taxon>
        <taxon>Lophotrochozoa</taxon>
        <taxon>Mollusca</taxon>
        <taxon>Gastropoda</taxon>
        <taxon>Heterobranchia</taxon>
        <taxon>Euthyneura</taxon>
        <taxon>Panpulmonata</taxon>
        <taxon>Hygrophila</taxon>
        <taxon>Lymnaeoidea</taxon>
        <taxon>Lymnaeidae</taxon>
        <taxon>Lymnaea</taxon>
    </lineage>
</organism>
<dbReference type="Proteomes" id="UP001497497">
    <property type="component" value="Unassembled WGS sequence"/>
</dbReference>
<evidence type="ECO:0000313" key="2">
    <source>
        <dbReference type="Proteomes" id="UP001497497"/>
    </source>
</evidence>
<comment type="caution">
    <text evidence="1">The sequence shown here is derived from an EMBL/GenBank/DDBJ whole genome shotgun (WGS) entry which is preliminary data.</text>
</comment>